<dbReference type="EMBL" id="SRLO01000300">
    <property type="protein sequence ID" value="TNN62150.1"/>
    <property type="molecule type" value="Genomic_DNA"/>
</dbReference>
<dbReference type="AlphaFoldDB" id="A0A4Z2H9G1"/>
<accession>A0A4Z2H9G1</accession>
<evidence type="ECO:0000313" key="1">
    <source>
        <dbReference type="EMBL" id="TNN62150.1"/>
    </source>
</evidence>
<protein>
    <submittedName>
        <fullName evidence="1">Uncharacterized protein</fullName>
    </submittedName>
</protein>
<name>A0A4Z2H9G1_9TELE</name>
<comment type="caution">
    <text evidence="1">The sequence shown here is derived from an EMBL/GenBank/DDBJ whole genome shotgun (WGS) entry which is preliminary data.</text>
</comment>
<proteinExistence type="predicted"/>
<keyword evidence="2" id="KW-1185">Reference proteome</keyword>
<dbReference type="Proteomes" id="UP000314294">
    <property type="component" value="Unassembled WGS sequence"/>
</dbReference>
<sequence length="73" mass="8168">MRVQLALKENEGATLDHRLSPHMEAARYSYLTQRNGITLHIKRSLKKESNRRHELTAVAGMSPVDITDAVAVA</sequence>
<evidence type="ECO:0000313" key="2">
    <source>
        <dbReference type="Proteomes" id="UP000314294"/>
    </source>
</evidence>
<gene>
    <name evidence="1" type="ORF">EYF80_027640</name>
</gene>
<reference evidence="1 2" key="1">
    <citation type="submission" date="2019-03" db="EMBL/GenBank/DDBJ databases">
        <title>First draft genome of Liparis tanakae, snailfish: a comprehensive survey of snailfish specific genes.</title>
        <authorList>
            <person name="Kim W."/>
            <person name="Song I."/>
            <person name="Jeong J.-H."/>
            <person name="Kim D."/>
            <person name="Kim S."/>
            <person name="Ryu S."/>
            <person name="Song J.Y."/>
            <person name="Lee S.K."/>
        </authorList>
    </citation>
    <scope>NUCLEOTIDE SEQUENCE [LARGE SCALE GENOMIC DNA]</scope>
    <source>
        <tissue evidence="1">Muscle</tissue>
    </source>
</reference>
<organism evidence="1 2">
    <name type="scientific">Liparis tanakae</name>
    <name type="common">Tanaka's snailfish</name>
    <dbReference type="NCBI Taxonomy" id="230148"/>
    <lineage>
        <taxon>Eukaryota</taxon>
        <taxon>Metazoa</taxon>
        <taxon>Chordata</taxon>
        <taxon>Craniata</taxon>
        <taxon>Vertebrata</taxon>
        <taxon>Euteleostomi</taxon>
        <taxon>Actinopterygii</taxon>
        <taxon>Neopterygii</taxon>
        <taxon>Teleostei</taxon>
        <taxon>Neoteleostei</taxon>
        <taxon>Acanthomorphata</taxon>
        <taxon>Eupercaria</taxon>
        <taxon>Perciformes</taxon>
        <taxon>Cottioidei</taxon>
        <taxon>Cottales</taxon>
        <taxon>Liparidae</taxon>
        <taxon>Liparis</taxon>
    </lineage>
</organism>